<dbReference type="SUPFAM" id="SSF53335">
    <property type="entry name" value="S-adenosyl-L-methionine-dependent methyltransferases"/>
    <property type="match status" value="1"/>
</dbReference>
<reference evidence="1" key="2">
    <citation type="journal article" date="2023" name="IMA Fungus">
        <title>Comparative genomic study of the Penicillium genus elucidates a diverse pangenome and 15 lateral gene transfer events.</title>
        <authorList>
            <person name="Petersen C."/>
            <person name="Sorensen T."/>
            <person name="Nielsen M.R."/>
            <person name="Sondergaard T.E."/>
            <person name="Sorensen J.L."/>
            <person name="Fitzpatrick D.A."/>
            <person name="Frisvad J.C."/>
            <person name="Nielsen K.L."/>
        </authorList>
    </citation>
    <scope>NUCLEOTIDE SEQUENCE</scope>
    <source>
        <strain evidence="1">IBT 23319</strain>
    </source>
</reference>
<comment type="caution">
    <text evidence="1">The sequence shown here is derived from an EMBL/GenBank/DDBJ whole genome shotgun (WGS) entry which is preliminary data.</text>
</comment>
<gene>
    <name evidence="1" type="ORF">N7469_001564</name>
</gene>
<dbReference type="RefSeq" id="XP_056506241.1">
    <property type="nucleotide sequence ID" value="XM_056640484.1"/>
</dbReference>
<dbReference type="GeneID" id="81379651"/>
<proteinExistence type="predicted"/>
<dbReference type="Gene3D" id="3.40.50.150">
    <property type="entry name" value="Vaccinia Virus protein VP39"/>
    <property type="match status" value="1"/>
</dbReference>
<dbReference type="CDD" id="cd02440">
    <property type="entry name" value="AdoMet_MTases"/>
    <property type="match status" value="1"/>
</dbReference>
<accession>A0A9W9PGE6</accession>
<dbReference type="EMBL" id="JAPQKT010000001">
    <property type="protein sequence ID" value="KAJ5243237.1"/>
    <property type="molecule type" value="Genomic_DNA"/>
</dbReference>
<dbReference type="Proteomes" id="UP001147733">
    <property type="component" value="Unassembled WGS sequence"/>
</dbReference>
<keyword evidence="2" id="KW-1185">Reference proteome</keyword>
<evidence type="ECO:0000313" key="1">
    <source>
        <dbReference type="EMBL" id="KAJ5243237.1"/>
    </source>
</evidence>
<dbReference type="GO" id="GO:0008168">
    <property type="term" value="F:methyltransferase activity"/>
    <property type="evidence" value="ECO:0007669"/>
    <property type="project" value="TreeGrafter"/>
</dbReference>
<sequence length="316" mass="36374">MASPDSQTVELDREYLDTITVQGREYQKYSIDHRIYFGPVDDEEAARLDEQQRVFQRIFDDRLIFPPIRRPRRVLDCGHGSASWAVEVAEQYPDCEVIGVDIAPHMSPDDVPDNLWLQVDDLNRNFTFPSNHFDLVQSRLLATGIHGARWPTYIRDIVSKAPFCEMDLVLITVLLSRVLKRGGWVQMIELYFNVQSDNGSITDEHALRRWSTQYMRALEDKKDLRVGSRLRNMLTSAGLTEVDTKMIPLPLSAWSNDRRTRDIGQANSDNIPKLLRSLALYPLTQRLHMSPQSFDALIVQAQEEAKNPSLKAYFPL</sequence>
<dbReference type="AlphaFoldDB" id="A0A9W9PGE6"/>
<dbReference type="PANTHER" id="PTHR43591:SF24">
    <property type="entry name" value="2-METHOXY-6-POLYPRENYL-1,4-BENZOQUINOL METHYLASE, MITOCHONDRIAL"/>
    <property type="match status" value="1"/>
</dbReference>
<dbReference type="PANTHER" id="PTHR43591">
    <property type="entry name" value="METHYLTRANSFERASE"/>
    <property type="match status" value="1"/>
</dbReference>
<name>A0A9W9PGE6_PENCI</name>
<dbReference type="OrthoDB" id="506498at2759"/>
<protein>
    <submittedName>
        <fullName evidence="1">Uncharacterized protein</fullName>
    </submittedName>
</protein>
<dbReference type="Pfam" id="PF13489">
    <property type="entry name" value="Methyltransf_23"/>
    <property type="match status" value="1"/>
</dbReference>
<reference evidence="1" key="1">
    <citation type="submission" date="2022-11" db="EMBL/GenBank/DDBJ databases">
        <authorList>
            <person name="Petersen C."/>
        </authorList>
    </citation>
    <scope>NUCLEOTIDE SEQUENCE</scope>
    <source>
        <strain evidence="1">IBT 23319</strain>
    </source>
</reference>
<evidence type="ECO:0000313" key="2">
    <source>
        <dbReference type="Proteomes" id="UP001147733"/>
    </source>
</evidence>
<dbReference type="InterPro" id="IPR029063">
    <property type="entry name" value="SAM-dependent_MTases_sf"/>
</dbReference>
<organism evidence="1 2">
    <name type="scientific">Penicillium citrinum</name>
    <dbReference type="NCBI Taxonomy" id="5077"/>
    <lineage>
        <taxon>Eukaryota</taxon>
        <taxon>Fungi</taxon>
        <taxon>Dikarya</taxon>
        <taxon>Ascomycota</taxon>
        <taxon>Pezizomycotina</taxon>
        <taxon>Eurotiomycetes</taxon>
        <taxon>Eurotiomycetidae</taxon>
        <taxon>Eurotiales</taxon>
        <taxon>Aspergillaceae</taxon>
        <taxon>Penicillium</taxon>
    </lineage>
</organism>